<keyword evidence="2" id="KW-1185">Reference proteome</keyword>
<dbReference type="GO" id="GO:0102208">
    <property type="term" value="F:2-polyprenyl-6-hydroxyphenol methylase activity"/>
    <property type="evidence" value="ECO:0007669"/>
    <property type="project" value="UniProtKB-EC"/>
</dbReference>
<dbReference type="RefSeq" id="WP_173920706.1">
    <property type="nucleotide sequence ID" value="NZ_CADCXY010000004.1"/>
</dbReference>
<keyword evidence="1" id="KW-0808">Transferase</keyword>
<dbReference type="AlphaFoldDB" id="A0A6S6WN72"/>
<dbReference type="EC" id="2.1.1.222" evidence="1"/>
<dbReference type="SUPFAM" id="SSF53335">
    <property type="entry name" value="S-adenosyl-L-methionine-dependent methyltransferases"/>
    <property type="match status" value="1"/>
</dbReference>
<protein>
    <submittedName>
        <fullName evidence="1">Ubiquinone biosynthesis O-methyltransferase</fullName>
        <ecNumber evidence="1">2.1.1.222</ecNumber>
    </submittedName>
</protein>
<dbReference type="Gene3D" id="3.40.50.150">
    <property type="entry name" value="Vaccinia Virus protein VP39"/>
    <property type="match status" value="1"/>
</dbReference>
<proteinExistence type="predicted"/>
<reference evidence="1 2" key="1">
    <citation type="submission" date="2020-02" db="EMBL/GenBank/DDBJ databases">
        <authorList>
            <person name="Rodrigo-Torres L."/>
            <person name="Arahal R. D."/>
            <person name="Lucena T."/>
        </authorList>
    </citation>
    <scope>NUCLEOTIDE SEQUENCE [LARGE SCALE GENOMIC DNA]</scope>
    <source>
        <strain evidence="1 2">CECT 9734</strain>
    </source>
</reference>
<dbReference type="EMBL" id="CADCXY010000004">
    <property type="protein sequence ID" value="CAB0151331.1"/>
    <property type="molecule type" value="Genomic_DNA"/>
</dbReference>
<keyword evidence="1" id="KW-0830">Ubiquinone</keyword>
<accession>A0A6S6WN72</accession>
<name>A0A6S6WN72_9GAMM</name>
<keyword evidence="1" id="KW-0489">Methyltransferase</keyword>
<dbReference type="Pfam" id="PF13489">
    <property type="entry name" value="Methyltransf_23"/>
    <property type="match status" value="1"/>
</dbReference>
<organism evidence="1 2">
    <name type="scientific">Pseudidiomarina piscicola</name>
    <dbReference type="NCBI Taxonomy" id="2614830"/>
    <lineage>
        <taxon>Bacteria</taxon>
        <taxon>Pseudomonadati</taxon>
        <taxon>Pseudomonadota</taxon>
        <taxon>Gammaproteobacteria</taxon>
        <taxon>Alteromonadales</taxon>
        <taxon>Idiomarinaceae</taxon>
        <taxon>Pseudidiomarina</taxon>
    </lineage>
</organism>
<dbReference type="Proteomes" id="UP000481517">
    <property type="component" value="Unassembled WGS sequence"/>
</dbReference>
<evidence type="ECO:0000313" key="1">
    <source>
        <dbReference type="EMBL" id="CAB0151331.1"/>
    </source>
</evidence>
<evidence type="ECO:0000313" key="2">
    <source>
        <dbReference type="Proteomes" id="UP000481517"/>
    </source>
</evidence>
<dbReference type="GO" id="GO:0032259">
    <property type="term" value="P:methylation"/>
    <property type="evidence" value="ECO:0007669"/>
    <property type="project" value="UniProtKB-KW"/>
</dbReference>
<dbReference type="InterPro" id="IPR029063">
    <property type="entry name" value="SAM-dependent_MTases_sf"/>
</dbReference>
<gene>
    <name evidence="1" type="primary">ubiG_2</name>
    <name evidence="1" type="ORF">PSI9734_01720</name>
</gene>
<sequence>MNCGLCGGNEHQLFYTQTRGTLQGREYWHCATCDLVHVPRHQHLSPQDEKAIYDFHQNDLHDEGYRKFLDRVAEPLQQRLPKGAQGLDFGSGPGPTLSVMMSASGYPCTTYDIYYDHYPERLATQYDYLTCTEVIEHVAEPAKVLQQLLVSLRPGGLLALMTQQWRSQEHFEFWSYANDPTHISFFHQRTFDWIAKHWRLDVNYAANDVIIFRVPT</sequence>